<keyword evidence="1" id="KW-0540">Nuclease</keyword>
<dbReference type="InterPro" id="IPR000026">
    <property type="entry name" value="N1-like"/>
</dbReference>
<evidence type="ECO:0000256" key="2">
    <source>
        <dbReference type="ARBA" id="ARBA00022801"/>
    </source>
</evidence>
<dbReference type="InterPro" id="IPR016191">
    <property type="entry name" value="Ribonuclease/ribotoxin"/>
</dbReference>
<organism evidence="3 4">
    <name type="scientific">Stenomitos frigidus AS-A4</name>
    <dbReference type="NCBI Taxonomy" id="2933935"/>
    <lineage>
        <taxon>Bacteria</taxon>
        <taxon>Bacillati</taxon>
        <taxon>Cyanobacteriota</taxon>
        <taxon>Cyanophyceae</taxon>
        <taxon>Leptolyngbyales</taxon>
        <taxon>Leptolyngbyaceae</taxon>
        <taxon>Stenomitos</taxon>
    </lineage>
</organism>
<reference evidence="3 4" key="1">
    <citation type="submission" date="2022-04" db="EMBL/GenBank/DDBJ databases">
        <title>Positive selection, recombination, and allopatry shape intraspecific diversity of widespread and dominant cyanobacteria.</title>
        <authorList>
            <person name="Wei J."/>
            <person name="Shu W."/>
            <person name="Hu C."/>
        </authorList>
    </citation>
    <scope>NUCLEOTIDE SEQUENCE [LARGE SCALE GENOMIC DNA]</scope>
    <source>
        <strain evidence="3 4">AS-A4</strain>
    </source>
</reference>
<gene>
    <name evidence="3" type="ORF">NDI38_28460</name>
</gene>
<dbReference type="Gene3D" id="3.10.450.30">
    <property type="entry name" value="Microbial ribonucleases"/>
    <property type="match status" value="1"/>
</dbReference>
<evidence type="ECO:0000256" key="1">
    <source>
        <dbReference type="ARBA" id="ARBA00022722"/>
    </source>
</evidence>
<dbReference type="Pfam" id="PF00545">
    <property type="entry name" value="Ribonuclease"/>
    <property type="match status" value="1"/>
</dbReference>
<evidence type="ECO:0000313" key="4">
    <source>
        <dbReference type="Proteomes" id="UP001476950"/>
    </source>
</evidence>
<dbReference type="Proteomes" id="UP001476950">
    <property type="component" value="Unassembled WGS sequence"/>
</dbReference>
<proteinExistence type="predicted"/>
<comment type="caution">
    <text evidence="3">The sequence shown here is derived from an EMBL/GenBank/DDBJ whole genome shotgun (WGS) entry which is preliminary data.</text>
</comment>
<sequence length="147" mass="16567">MTFNQCFVKRLLRFFSLFLSVLTLIGLTTVLHVEAQPDSFSQTAQSQTTIVARAVTIPVVAANRLPPEARSTINLIRQGGPFPYAKDGTVFQNRERRLPQARTGYYREYTVKTPGVRHRGARRIVTGGGSEIYYTGDHYASFVRVKQ</sequence>
<dbReference type="RefSeq" id="WP_190446828.1">
    <property type="nucleotide sequence ID" value="NZ_JAMPLM010000061.1"/>
</dbReference>
<dbReference type="EMBL" id="JAMPLM010000061">
    <property type="protein sequence ID" value="MEP1062310.1"/>
    <property type="molecule type" value="Genomic_DNA"/>
</dbReference>
<protein>
    <submittedName>
        <fullName evidence="3">Guanyl-specific ribonuclease Sa</fullName>
    </submittedName>
</protein>
<dbReference type="SUPFAM" id="SSF53933">
    <property type="entry name" value="Microbial ribonucleases"/>
    <property type="match status" value="1"/>
</dbReference>
<accession>A0ABV0KVK0</accession>
<keyword evidence="4" id="KW-1185">Reference proteome</keyword>
<evidence type="ECO:0000313" key="3">
    <source>
        <dbReference type="EMBL" id="MEP1062310.1"/>
    </source>
</evidence>
<keyword evidence="2" id="KW-0378">Hydrolase</keyword>
<name>A0ABV0KVK0_9CYAN</name>